<gene>
    <name evidence="7" type="ORF">G1H10_25230</name>
</gene>
<keyword evidence="8" id="KW-1185">Reference proteome</keyword>
<comment type="caution">
    <text evidence="7">The sequence shown here is derived from an EMBL/GenBank/DDBJ whole genome shotgun (WGS) entry which is preliminary data.</text>
</comment>
<keyword evidence="4" id="KW-0560">Oxidoreductase</keyword>
<dbReference type="EMBL" id="JAAGOA010000022">
    <property type="protein sequence ID" value="NEE03473.1"/>
    <property type="molecule type" value="Genomic_DNA"/>
</dbReference>
<name>A0A6L9SEB1_9ACTN</name>
<evidence type="ECO:0000256" key="6">
    <source>
        <dbReference type="ARBA" id="ARBA00023033"/>
    </source>
</evidence>
<dbReference type="Proteomes" id="UP000475214">
    <property type="component" value="Unassembled WGS sequence"/>
</dbReference>
<evidence type="ECO:0000256" key="3">
    <source>
        <dbReference type="ARBA" id="ARBA00022723"/>
    </source>
</evidence>
<dbReference type="GO" id="GO:0004497">
    <property type="term" value="F:monooxygenase activity"/>
    <property type="evidence" value="ECO:0007669"/>
    <property type="project" value="UniProtKB-KW"/>
</dbReference>
<dbReference type="GO" id="GO:0016705">
    <property type="term" value="F:oxidoreductase activity, acting on paired donors, with incorporation or reduction of molecular oxygen"/>
    <property type="evidence" value="ECO:0007669"/>
    <property type="project" value="InterPro"/>
</dbReference>
<protein>
    <submittedName>
        <fullName evidence="7">Cytochrome P450</fullName>
    </submittedName>
</protein>
<keyword evidence="3" id="KW-0479">Metal-binding</keyword>
<dbReference type="FunFam" id="1.10.630.10:FF:000018">
    <property type="entry name" value="Cytochrome P450 monooxygenase"/>
    <property type="match status" value="1"/>
</dbReference>
<sequence length="395" mass="44302">MPRQGPFQPPHAYAELRAEQPVARVRLWDGRAAWLVTRHAEIRQLLSDPRVSARRQHPGFPFATPARAAAERHEEAFISKDPPEHGRLRKMLTRYFAVRRIERLRPVVQDIVDGLIDDIEESGPPADLVRQLALELPARTICHIFGLPPEERHYFQSRDHRRNALDSDPADVVAATEEMLHYVDALVASKQRSPGDDLISELVRDQLDTGAAERGELVAILRHLLAAGHDTTANMIALGVVVLLSHPDQLAQATTDPELWPGAVEELLRYISVFQISPNRVATEDIEIAGVTIRTGDGIITPAVAANRDPHAFPDPDTFDIHRQARHHLAFAYGVHQCLGQPLARLELQVVFRTLFERLPTLELTTPAERLAVREYLLLSIEELPVTWTVPGVSR</sequence>
<dbReference type="PANTHER" id="PTHR46696">
    <property type="entry name" value="P450, PUTATIVE (EUROFUNG)-RELATED"/>
    <property type="match status" value="1"/>
</dbReference>
<dbReference type="PANTHER" id="PTHR46696:SF1">
    <property type="entry name" value="CYTOCHROME P450 YJIB-RELATED"/>
    <property type="match status" value="1"/>
</dbReference>
<reference evidence="7 8" key="1">
    <citation type="submission" date="2020-02" db="EMBL/GenBank/DDBJ databases">
        <authorList>
            <person name="Li X.-J."/>
            <person name="Han X.-M."/>
        </authorList>
    </citation>
    <scope>NUCLEOTIDE SEQUENCE [LARGE SCALE GENOMIC DNA]</scope>
    <source>
        <strain evidence="7 8">CCTCC AB 2017055</strain>
    </source>
</reference>
<dbReference type="InterPro" id="IPR002397">
    <property type="entry name" value="Cyt_P450_B"/>
</dbReference>
<accession>A0A6L9SEB1</accession>
<evidence type="ECO:0000313" key="7">
    <source>
        <dbReference type="EMBL" id="NEE03473.1"/>
    </source>
</evidence>
<comment type="similarity">
    <text evidence="1">Belongs to the cytochrome P450 family.</text>
</comment>
<keyword evidence="6" id="KW-0503">Monooxygenase</keyword>
<dbReference type="Pfam" id="PF00067">
    <property type="entry name" value="p450"/>
    <property type="match status" value="1"/>
</dbReference>
<dbReference type="PRINTS" id="PR00385">
    <property type="entry name" value="P450"/>
</dbReference>
<dbReference type="CDD" id="cd11030">
    <property type="entry name" value="CYP105-like"/>
    <property type="match status" value="1"/>
</dbReference>
<dbReference type="InterPro" id="IPR036396">
    <property type="entry name" value="Cyt_P450_sf"/>
</dbReference>
<keyword evidence="2" id="KW-0349">Heme</keyword>
<dbReference type="Gene3D" id="1.10.630.10">
    <property type="entry name" value="Cytochrome P450"/>
    <property type="match status" value="1"/>
</dbReference>
<dbReference type="PRINTS" id="PR00359">
    <property type="entry name" value="BP450"/>
</dbReference>
<evidence type="ECO:0000256" key="5">
    <source>
        <dbReference type="ARBA" id="ARBA00023004"/>
    </source>
</evidence>
<organism evidence="7 8">
    <name type="scientific">Phytoactinopolyspora halotolerans</name>
    <dbReference type="NCBI Taxonomy" id="1981512"/>
    <lineage>
        <taxon>Bacteria</taxon>
        <taxon>Bacillati</taxon>
        <taxon>Actinomycetota</taxon>
        <taxon>Actinomycetes</taxon>
        <taxon>Jiangellales</taxon>
        <taxon>Jiangellaceae</taxon>
        <taxon>Phytoactinopolyspora</taxon>
    </lineage>
</organism>
<dbReference type="GO" id="GO:0005506">
    <property type="term" value="F:iron ion binding"/>
    <property type="evidence" value="ECO:0007669"/>
    <property type="project" value="InterPro"/>
</dbReference>
<evidence type="ECO:0000256" key="2">
    <source>
        <dbReference type="ARBA" id="ARBA00022617"/>
    </source>
</evidence>
<dbReference type="AlphaFoldDB" id="A0A6L9SEB1"/>
<evidence type="ECO:0000256" key="4">
    <source>
        <dbReference type="ARBA" id="ARBA00023002"/>
    </source>
</evidence>
<proteinExistence type="inferred from homology"/>
<evidence type="ECO:0000313" key="8">
    <source>
        <dbReference type="Proteomes" id="UP000475214"/>
    </source>
</evidence>
<dbReference type="GO" id="GO:0020037">
    <property type="term" value="F:heme binding"/>
    <property type="evidence" value="ECO:0007669"/>
    <property type="project" value="InterPro"/>
</dbReference>
<dbReference type="InterPro" id="IPR001128">
    <property type="entry name" value="Cyt_P450"/>
</dbReference>
<keyword evidence="5" id="KW-0408">Iron</keyword>
<evidence type="ECO:0000256" key="1">
    <source>
        <dbReference type="ARBA" id="ARBA00010617"/>
    </source>
</evidence>
<dbReference type="SUPFAM" id="SSF48264">
    <property type="entry name" value="Cytochrome P450"/>
    <property type="match status" value="1"/>
</dbReference>